<keyword evidence="8" id="KW-0227">DNA damage</keyword>
<evidence type="ECO:0000256" key="12">
    <source>
        <dbReference type="ARBA" id="ARBA00023204"/>
    </source>
</evidence>
<comment type="catalytic activity">
    <reaction evidence="1">
        <text>Hydrolyzes free adenine bases from 7,8-dihydro-8-oxoguanine:adenine mismatched double-stranded DNA, leaving an apurinic site.</text>
        <dbReference type="EC" id="3.2.2.31"/>
    </reaction>
</comment>
<protein>
    <recommendedName>
        <fullName evidence="5">Adenine DNA glycosylase</fullName>
        <ecNumber evidence="15">3.2.2.29</ecNumber>
        <ecNumber evidence="4">3.2.2.31</ecNumber>
    </recommendedName>
</protein>
<dbReference type="GO" id="GO:0141016">
    <property type="term" value="F:G/T mismatch-specific thymine-DNA glycosylase activity"/>
    <property type="evidence" value="ECO:0007669"/>
    <property type="project" value="UniProtKB-EC"/>
</dbReference>
<evidence type="ECO:0000256" key="5">
    <source>
        <dbReference type="ARBA" id="ARBA00022023"/>
    </source>
</evidence>
<dbReference type="GO" id="GO:0046872">
    <property type="term" value="F:metal ion binding"/>
    <property type="evidence" value="ECO:0007669"/>
    <property type="project" value="UniProtKB-KW"/>
</dbReference>
<dbReference type="Gene3D" id="1.10.1670.10">
    <property type="entry name" value="Helix-hairpin-Helix base-excision DNA repair enzymes (C-terminal)"/>
    <property type="match status" value="1"/>
</dbReference>
<dbReference type="SUPFAM" id="SSF48150">
    <property type="entry name" value="DNA-glycosylase"/>
    <property type="match status" value="1"/>
</dbReference>
<proteinExistence type="inferred from homology"/>
<dbReference type="InterPro" id="IPR004035">
    <property type="entry name" value="Endouclease-III_FeS-bd_BS"/>
</dbReference>
<dbReference type="GO" id="GO:0006284">
    <property type="term" value="P:base-excision repair"/>
    <property type="evidence" value="ECO:0007669"/>
    <property type="project" value="InterPro"/>
</dbReference>
<keyword evidence="9" id="KW-0378">Hydrolase</keyword>
<dbReference type="Proteomes" id="UP000189370">
    <property type="component" value="Unassembled WGS sequence"/>
</dbReference>
<name>A0A1S8AZX2_9EURY</name>
<dbReference type="GO" id="GO:0051539">
    <property type="term" value="F:4 iron, 4 sulfur cluster binding"/>
    <property type="evidence" value="ECO:0007669"/>
    <property type="project" value="UniProtKB-KW"/>
</dbReference>
<organism evidence="17 18">
    <name type="scientific">Natrinema saccharevitans</name>
    <dbReference type="NCBI Taxonomy" id="301967"/>
    <lineage>
        <taxon>Archaea</taxon>
        <taxon>Methanobacteriati</taxon>
        <taxon>Methanobacteriota</taxon>
        <taxon>Stenosarchaea group</taxon>
        <taxon>Halobacteria</taxon>
        <taxon>Halobacteriales</taxon>
        <taxon>Natrialbaceae</taxon>
        <taxon>Natrinema</taxon>
    </lineage>
</organism>
<evidence type="ECO:0000313" key="17">
    <source>
        <dbReference type="EMBL" id="OLZ42101.1"/>
    </source>
</evidence>
<dbReference type="OrthoDB" id="206280at2157"/>
<keyword evidence="10" id="KW-0408">Iron</keyword>
<dbReference type="InterPro" id="IPR003651">
    <property type="entry name" value="Endonuclease3_FeS-loop_motif"/>
</dbReference>
<evidence type="ECO:0000256" key="15">
    <source>
        <dbReference type="ARBA" id="ARBA00066769"/>
    </source>
</evidence>
<evidence type="ECO:0000256" key="10">
    <source>
        <dbReference type="ARBA" id="ARBA00023004"/>
    </source>
</evidence>
<keyword evidence="6" id="KW-0004">4Fe-4S</keyword>
<dbReference type="Pfam" id="PF10576">
    <property type="entry name" value="EndIII_4Fe-2S"/>
    <property type="match status" value="1"/>
</dbReference>
<dbReference type="CDD" id="cd00056">
    <property type="entry name" value="ENDO3c"/>
    <property type="match status" value="1"/>
</dbReference>
<evidence type="ECO:0000256" key="3">
    <source>
        <dbReference type="ARBA" id="ARBA00008343"/>
    </source>
</evidence>
<keyword evidence="18" id="KW-1185">Reference proteome</keyword>
<evidence type="ECO:0000256" key="14">
    <source>
        <dbReference type="ARBA" id="ARBA00052915"/>
    </source>
</evidence>
<dbReference type="InterPro" id="IPR044298">
    <property type="entry name" value="MIG/MutY"/>
</dbReference>
<comment type="cofactor">
    <cofactor evidence="2">
        <name>[4Fe-4S] cluster</name>
        <dbReference type="ChEBI" id="CHEBI:49883"/>
    </cofactor>
</comment>
<dbReference type="AlphaFoldDB" id="A0A1S8AZX2"/>
<dbReference type="Pfam" id="PF00730">
    <property type="entry name" value="HhH-GPD"/>
    <property type="match status" value="1"/>
</dbReference>
<dbReference type="GO" id="GO:0006298">
    <property type="term" value="P:mismatch repair"/>
    <property type="evidence" value="ECO:0007669"/>
    <property type="project" value="TreeGrafter"/>
</dbReference>
<keyword evidence="13" id="KW-0326">Glycosidase</keyword>
<comment type="caution">
    <text evidence="17">The sequence shown here is derived from an EMBL/GenBank/DDBJ whole genome shotgun (WGS) entry which is preliminary data.</text>
</comment>
<feature type="domain" description="HhH-GPD" evidence="16">
    <location>
        <begin position="43"/>
        <end position="192"/>
    </location>
</feature>
<evidence type="ECO:0000256" key="9">
    <source>
        <dbReference type="ARBA" id="ARBA00022801"/>
    </source>
</evidence>
<dbReference type="GO" id="GO:0034039">
    <property type="term" value="F:8-oxo-7,8-dihydroguanine DNA N-glycosylase activity"/>
    <property type="evidence" value="ECO:0007669"/>
    <property type="project" value="TreeGrafter"/>
</dbReference>
<dbReference type="InterPro" id="IPR011257">
    <property type="entry name" value="DNA_glycosylase"/>
</dbReference>
<dbReference type="GO" id="GO:0000701">
    <property type="term" value="F:purine-specific mismatch base pair DNA N-glycosylase activity"/>
    <property type="evidence" value="ECO:0007669"/>
    <property type="project" value="UniProtKB-EC"/>
</dbReference>
<dbReference type="PANTHER" id="PTHR42944">
    <property type="entry name" value="ADENINE DNA GLYCOSYLASE"/>
    <property type="match status" value="1"/>
</dbReference>
<dbReference type="EMBL" id="LWLN01000001">
    <property type="protein sequence ID" value="OLZ42101.1"/>
    <property type="molecule type" value="Genomic_DNA"/>
</dbReference>
<dbReference type="FunFam" id="1.10.340.30:FF:000001">
    <property type="entry name" value="Endonuclease III"/>
    <property type="match status" value="1"/>
</dbReference>
<comment type="catalytic activity">
    <reaction evidence="14">
        <text>Hydrolyzes mismatched double-stranded DNA and polynucleotides, releasing free thymine.</text>
        <dbReference type="EC" id="3.2.2.29"/>
    </reaction>
</comment>
<evidence type="ECO:0000256" key="1">
    <source>
        <dbReference type="ARBA" id="ARBA00000843"/>
    </source>
</evidence>
<dbReference type="SMART" id="SM00478">
    <property type="entry name" value="ENDO3c"/>
    <property type="match status" value="1"/>
</dbReference>
<evidence type="ECO:0000259" key="16">
    <source>
        <dbReference type="SMART" id="SM00478"/>
    </source>
</evidence>
<dbReference type="EC" id="3.2.2.31" evidence="4"/>
<dbReference type="PROSITE" id="PS00764">
    <property type="entry name" value="ENDONUCLEASE_III_1"/>
    <property type="match status" value="1"/>
</dbReference>
<accession>A0A1S8AZX2</accession>
<comment type="similarity">
    <text evidence="3">Belongs to the Nth/MutY family.</text>
</comment>
<dbReference type="SMART" id="SM00525">
    <property type="entry name" value="FES"/>
    <property type="match status" value="1"/>
</dbReference>
<dbReference type="PANTHER" id="PTHR42944:SF1">
    <property type="entry name" value="ADENINE DNA GLYCOSYLASE"/>
    <property type="match status" value="1"/>
</dbReference>
<dbReference type="PIRSF" id="PIRSF001435">
    <property type="entry name" value="Nth"/>
    <property type="match status" value="1"/>
</dbReference>
<dbReference type="InterPro" id="IPR003265">
    <property type="entry name" value="HhH-GPD_domain"/>
</dbReference>
<evidence type="ECO:0000256" key="4">
    <source>
        <dbReference type="ARBA" id="ARBA00012045"/>
    </source>
</evidence>
<keyword evidence="7" id="KW-0479">Metal-binding</keyword>
<evidence type="ECO:0000313" key="18">
    <source>
        <dbReference type="Proteomes" id="UP000189370"/>
    </source>
</evidence>
<dbReference type="InterPro" id="IPR023170">
    <property type="entry name" value="HhH_base_excis_C"/>
</dbReference>
<dbReference type="Pfam" id="PF00633">
    <property type="entry name" value="HHH"/>
    <property type="match status" value="1"/>
</dbReference>
<evidence type="ECO:0000256" key="7">
    <source>
        <dbReference type="ARBA" id="ARBA00022723"/>
    </source>
</evidence>
<dbReference type="InterPro" id="IPR000445">
    <property type="entry name" value="HhH_motif"/>
</dbReference>
<reference evidence="18" key="1">
    <citation type="submission" date="2016-04" db="EMBL/GenBank/DDBJ databases">
        <authorList>
            <person name="Chen S.-C."/>
            <person name="Lai M.-C."/>
        </authorList>
    </citation>
    <scope>NUCLEOTIDE SEQUENCE [LARGE SCALE GENOMIC DNA]</scope>
    <source>
        <strain evidence="18">AB14</strain>
    </source>
</reference>
<keyword evidence="11" id="KW-0411">Iron-sulfur</keyword>
<evidence type="ECO:0000256" key="2">
    <source>
        <dbReference type="ARBA" id="ARBA00001966"/>
    </source>
</evidence>
<evidence type="ECO:0000256" key="8">
    <source>
        <dbReference type="ARBA" id="ARBA00022763"/>
    </source>
</evidence>
<dbReference type="RefSeq" id="WP_076147282.1">
    <property type="nucleotide sequence ID" value="NZ_LWLN01000001.1"/>
</dbReference>
<dbReference type="STRING" id="301967.A6E15_14485"/>
<dbReference type="EC" id="3.2.2.29" evidence="15"/>
<evidence type="ECO:0000256" key="11">
    <source>
        <dbReference type="ARBA" id="ARBA00023014"/>
    </source>
</evidence>
<evidence type="ECO:0000256" key="13">
    <source>
        <dbReference type="ARBA" id="ARBA00023295"/>
    </source>
</evidence>
<gene>
    <name evidence="17" type="ORF">A6E15_14485</name>
</gene>
<evidence type="ECO:0000256" key="6">
    <source>
        <dbReference type="ARBA" id="ARBA00022485"/>
    </source>
</evidence>
<sequence>MCDDDGDEFVDILLEWYAANGRHDLPWRDPSTTPFEILIAEYMLQQTSVEQVLGVYEEFVEKYPTPASLVDAESDEIGEDLEPLGLHKRTAYIERASEQIIRQHDGEVPDALDELLDLHGVGEYTAASVLAHAYDGDIAAVDTNVARILARVFGLETEDKPDARENWELAERLAPPGRCGDFVHALIDFGASVCTASNPGCEGCPVNGLCEYADAEDD</sequence>
<keyword evidence="12" id="KW-0234">DNA repair</keyword>
<dbReference type="GO" id="GO:0032357">
    <property type="term" value="F:oxidized purine DNA binding"/>
    <property type="evidence" value="ECO:0007669"/>
    <property type="project" value="TreeGrafter"/>
</dbReference>
<dbReference type="Gene3D" id="1.10.340.30">
    <property type="entry name" value="Hypothetical protein, domain 2"/>
    <property type="match status" value="1"/>
</dbReference>
<dbReference type="GO" id="GO:0035485">
    <property type="term" value="F:adenine/guanine mispair binding"/>
    <property type="evidence" value="ECO:0007669"/>
    <property type="project" value="TreeGrafter"/>
</dbReference>